<evidence type="ECO:0008006" key="5">
    <source>
        <dbReference type="Google" id="ProtNLM"/>
    </source>
</evidence>
<evidence type="ECO:0000313" key="3">
    <source>
        <dbReference type="EMBL" id="GAA1530179.1"/>
    </source>
</evidence>
<dbReference type="RefSeq" id="WP_344175225.1">
    <property type="nucleotide sequence ID" value="NZ_BAAANC010000002.1"/>
</dbReference>
<keyword evidence="2" id="KW-0812">Transmembrane</keyword>
<feature type="transmembrane region" description="Helical" evidence="2">
    <location>
        <begin position="65"/>
        <end position="83"/>
    </location>
</feature>
<sequence>MYDERTAADLLPQDEAPRPRTCSRGTITASSPEEVPSMPPDGPTEWTNTLRETGRLVIRARRFPILMLVVWSGLLLTNGISTIDRLTGAQPWGALAYFRATFAVVALAVVVGYMYYLISGAWTLTIDTQGVTIGRRHLAWRDITEITSTELAVTVHGDPQLRITGNTLKDPKAFARWLTTELETHR</sequence>
<dbReference type="EMBL" id="BAAANC010000002">
    <property type="protein sequence ID" value="GAA1530179.1"/>
    <property type="molecule type" value="Genomic_DNA"/>
</dbReference>
<name>A0ABN2AYL6_9ACTN</name>
<reference evidence="3 4" key="1">
    <citation type="journal article" date="2019" name="Int. J. Syst. Evol. Microbiol.">
        <title>The Global Catalogue of Microorganisms (GCM) 10K type strain sequencing project: providing services to taxonomists for standard genome sequencing and annotation.</title>
        <authorList>
            <consortium name="The Broad Institute Genomics Platform"/>
            <consortium name="The Broad Institute Genome Sequencing Center for Infectious Disease"/>
            <person name="Wu L."/>
            <person name="Ma J."/>
        </authorList>
    </citation>
    <scope>NUCLEOTIDE SEQUENCE [LARGE SCALE GENOMIC DNA]</scope>
    <source>
        <strain evidence="3 4">JCM 14303</strain>
    </source>
</reference>
<evidence type="ECO:0000256" key="2">
    <source>
        <dbReference type="SAM" id="Phobius"/>
    </source>
</evidence>
<feature type="region of interest" description="Disordered" evidence="1">
    <location>
        <begin position="1"/>
        <end position="44"/>
    </location>
</feature>
<protein>
    <recommendedName>
        <fullName evidence="5">PH (Pleckstrin Homology) domain-containing protein</fullName>
    </recommendedName>
</protein>
<keyword evidence="2" id="KW-1133">Transmembrane helix</keyword>
<accession>A0ABN2AYL6</accession>
<dbReference type="Proteomes" id="UP001500363">
    <property type="component" value="Unassembled WGS sequence"/>
</dbReference>
<gene>
    <name evidence="3" type="ORF">GCM10009741_35110</name>
</gene>
<proteinExistence type="predicted"/>
<comment type="caution">
    <text evidence="3">The sequence shown here is derived from an EMBL/GenBank/DDBJ whole genome shotgun (WGS) entry which is preliminary data.</text>
</comment>
<organism evidence="3 4">
    <name type="scientific">Kribbella lupini</name>
    <dbReference type="NCBI Taxonomy" id="291602"/>
    <lineage>
        <taxon>Bacteria</taxon>
        <taxon>Bacillati</taxon>
        <taxon>Actinomycetota</taxon>
        <taxon>Actinomycetes</taxon>
        <taxon>Propionibacteriales</taxon>
        <taxon>Kribbellaceae</taxon>
        <taxon>Kribbella</taxon>
    </lineage>
</organism>
<keyword evidence="2" id="KW-0472">Membrane</keyword>
<keyword evidence="4" id="KW-1185">Reference proteome</keyword>
<feature type="transmembrane region" description="Helical" evidence="2">
    <location>
        <begin position="95"/>
        <end position="118"/>
    </location>
</feature>
<evidence type="ECO:0000313" key="4">
    <source>
        <dbReference type="Proteomes" id="UP001500363"/>
    </source>
</evidence>
<evidence type="ECO:0000256" key="1">
    <source>
        <dbReference type="SAM" id="MobiDB-lite"/>
    </source>
</evidence>